<dbReference type="CDD" id="cd03139">
    <property type="entry name" value="GATase1_PfpI_2"/>
    <property type="match status" value="1"/>
</dbReference>
<name>A0AAW0C5Z2_9AGAR</name>
<dbReference type="Proteomes" id="UP001383192">
    <property type="component" value="Unassembled WGS sequence"/>
</dbReference>
<dbReference type="AlphaFoldDB" id="A0AAW0C5Z2"/>
<comment type="caution">
    <text evidence="2">The sequence shown here is derived from an EMBL/GenBank/DDBJ whole genome shotgun (WGS) entry which is preliminary data.</text>
</comment>
<evidence type="ECO:0000259" key="1">
    <source>
        <dbReference type="Pfam" id="PF01965"/>
    </source>
</evidence>
<evidence type="ECO:0000313" key="3">
    <source>
        <dbReference type="Proteomes" id="UP001383192"/>
    </source>
</evidence>
<dbReference type="InterPro" id="IPR029062">
    <property type="entry name" value="Class_I_gatase-like"/>
</dbReference>
<dbReference type="PANTHER" id="PTHR43130:SF15">
    <property type="entry name" value="THIJ_PFPI FAMILY PROTEIN (AFU_ORTHOLOGUE AFUA_5G14240)"/>
    <property type="match status" value="1"/>
</dbReference>
<reference evidence="2 3" key="1">
    <citation type="submission" date="2024-01" db="EMBL/GenBank/DDBJ databases">
        <title>A draft genome for a cacao thread blight-causing isolate of Paramarasmius palmivorus.</title>
        <authorList>
            <person name="Baruah I.K."/>
            <person name="Bukari Y."/>
            <person name="Amoako-Attah I."/>
            <person name="Meinhardt L.W."/>
            <person name="Bailey B.A."/>
            <person name="Cohen S.P."/>
        </authorList>
    </citation>
    <scope>NUCLEOTIDE SEQUENCE [LARGE SCALE GENOMIC DNA]</scope>
    <source>
        <strain evidence="2 3">GH-12</strain>
    </source>
</reference>
<dbReference type="EMBL" id="JAYKXP010000058">
    <property type="protein sequence ID" value="KAK7034029.1"/>
    <property type="molecule type" value="Genomic_DNA"/>
</dbReference>
<dbReference type="InterPro" id="IPR002818">
    <property type="entry name" value="DJ-1/PfpI"/>
</dbReference>
<dbReference type="InterPro" id="IPR052158">
    <property type="entry name" value="INH-QAR"/>
</dbReference>
<dbReference type="SUPFAM" id="SSF52317">
    <property type="entry name" value="Class I glutamine amidotransferase-like"/>
    <property type="match status" value="1"/>
</dbReference>
<dbReference type="Gene3D" id="3.40.50.880">
    <property type="match status" value="1"/>
</dbReference>
<proteinExistence type="predicted"/>
<feature type="domain" description="DJ-1/PfpI" evidence="1">
    <location>
        <begin position="37"/>
        <end position="188"/>
    </location>
</feature>
<dbReference type="PANTHER" id="PTHR43130">
    <property type="entry name" value="ARAC-FAMILY TRANSCRIPTIONAL REGULATOR"/>
    <property type="match status" value="1"/>
</dbReference>
<sequence length="222" mass="24399">MAVCFTPDVTGLDYQGPVELLAGFSTTARKRFGHLYKNLPDVAIDVEYLSHTLNPVTQTQGPRILPTVTYKDALQQRWDIILIPGGPAANAVDCDPSCLEFIKNKGPDAKHILTVCNGSLLLAGTGLLNGKRATTNKKIFTLMRNQEATKDLPITWVPKARWVVNDDKHIWTSSGVSAGIDLANAFLEYLAGKTFAEEIRGVIELSKRGDEDDEFAEYHGII</sequence>
<organism evidence="2 3">
    <name type="scientific">Paramarasmius palmivorus</name>
    <dbReference type="NCBI Taxonomy" id="297713"/>
    <lineage>
        <taxon>Eukaryota</taxon>
        <taxon>Fungi</taxon>
        <taxon>Dikarya</taxon>
        <taxon>Basidiomycota</taxon>
        <taxon>Agaricomycotina</taxon>
        <taxon>Agaricomycetes</taxon>
        <taxon>Agaricomycetidae</taxon>
        <taxon>Agaricales</taxon>
        <taxon>Marasmiineae</taxon>
        <taxon>Marasmiaceae</taxon>
        <taxon>Paramarasmius</taxon>
    </lineage>
</organism>
<evidence type="ECO:0000313" key="2">
    <source>
        <dbReference type="EMBL" id="KAK7034029.1"/>
    </source>
</evidence>
<gene>
    <name evidence="2" type="ORF">VNI00_012460</name>
</gene>
<dbReference type="Pfam" id="PF01965">
    <property type="entry name" value="DJ-1_PfpI"/>
    <property type="match status" value="1"/>
</dbReference>
<accession>A0AAW0C5Z2</accession>
<keyword evidence="3" id="KW-1185">Reference proteome</keyword>
<protein>
    <recommendedName>
        <fullName evidence="1">DJ-1/PfpI domain-containing protein</fullName>
    </recommendedName>
</protein>